<organism evidence="1 2">
    <name type="scientific">Bacillus toyonensis</name>
    <dbReference type="NCBI Taxonomy" id="155322"/>
    <lineage>
        <taxon>Bacteria</taxon>
        <taxon>Bacillati</taxon>
        <taxon>Bacillota</taxon>
        <taxon>Bacilli</taxon>
        <taxon>Bacillales</taxon>
        <taxon>Bacillaceae</taxon>
        <taxon>Bacillus</taxon>
        <taxon>Bacillus cereus group</taxon>
    </lineage>
</organism>
<protein>
    <submittedName>
        <fullName evidence="1">Nucleotidase</fullName>
    </submittedName>
</protein>
<dbReference type="EMBL" id="NUBY01000001">
    <property type="protein sequence ID" value="PEQ10084.1"/>
    <property type="molecule type" value="Genomic_DNA"/>
</dbReference>
<comment type="caution">
    <text evidence="1">The sequence shown here is derived from an EMBL/GenBank/DDBJ whole genome shotgun (WGS) entry which is preliminary data.</text>
</comment>
<name>A0A2A8HMD7_9BACI</name>
<sequence>MNLKLVGVALPSSKLLGYKMIEGIDLKKVNYIVKYGASTGV</sequence>
<gene>
    <name evidence="1" type="ORF">CN585_00205</name>
</gene>
<proteinExistence type="predicted"/>
<evidence type="ECO:0000313" key="2">
    <source>
        <dbReference type="Proteomes" id="UP000220841"/>
    </source>
</evidence>
<accession>A0A2A8HMD7</accession>
<dbReference type="Proteomes" id="UP000220841">
    <property type="component" value="Unassembled WGS sequence"/>
</dbReference>
<dbReference type="AlphaFoldDB" id="A0A2A8HMD7"/>
<reference evidence="1 2" key="1">
    <citation type="submission" date="2017-09" db="EMBL/GenBank/DDBJ databases">
        <title>Large-scale bioinformatics analysis of Bacillus genomes uncovers conserved roles of natural products in bacterial physiology.</title>
        <authorList>
            <consortium name="Agbiome Team Llc"/>
            <person name="Bleich R.M."/>
            <person name="Grubbs K.J."/>
            <person name="Santa Maria K.C."/>
            <person name="Allen S.E."/>
            <person name="Farag S."/>
            <person name="Shank E.A."/>
            <person name="Bowers A."/>
        </authorList>
    </citation>
    <scope>NUCLEOTIDE SEQUENCE [LARGE SCALE GENOMIC DNA]</scope>
    <source>
        <strain evidence="1 2">AFS021349</strain>
    </source>
</reference>
<evidence type="ECO:0000313" key="1">
    <source>
        <dbReference type="EMBL" id="PEQ10084.1"/>
    </source>
</evidence>